<evidence type="ECO:0000256" key="6">
    <source>
        <dbReference type="ARBA" id="ARBA00022741"/>
    </source>
</evidence>
<feature type="binding site" evidence="10">
    <location>
        <begin position="12"/>
        <end position="17"/>
    </location>
    <ligand>
        <name>substrate</name>
    </ligand>
</feature>
<keyword evidence="8 10" id="KW-0460">Magnesium</keyword>
<dbReference type="Pfam" id="PF01715">
    <property type="entry name" value="IPPT"/>
    <property type="match status" value="1"/>
</dbReference>
<dbReference type="HOGENOM" id="CLU_032616_0_0_4"/>
<evidence type="ECO:0000256" key="8">
    <source>
        <dbReference type="ARBA" id="ARBA00022842"/>
    </source>
</evidence>
<evidence type="ECO:0000256" key="11">
    <source>
        <dbReference type="RuleBase" id="RU003783"/>
    </source>
</evidence>
<dbReference type="GO" id="GO:0052381">
    <property type="term" value="F:tRNA dimethylallyltransferase activity"/>
    <property type="evidence" value="ECO:0007669"/>
    <property type="project" value="UniProtKB-UniRule"/>
</dbReference>
<evidence type="ECO:0000256" key="4">
    <source>
        <dbReference type="ARBA" id="ARBA00022679"/>
    </source>
</evidence>
<keyword evidence="6 10" id="KW-0547">Nucleotide-binding</keyword>
<dbReference type="InterPro" id="IPR018022">
    <property type="entry name" value="IPT"/>
</dbReference>
<dbReference type="FunFam" id="1.10.20.140:FF:000001">
    <property type="entry name" value="tRNA dimethylallyltransferase"/>
    <property type="match status" value="1"/>
</dbReference>
<comment type="function">
    <text evidence="2 10 12">Catalyzes the transfer of a dimethylallyl group onto the adenine at position 37 in tRNAs that read codons beginning with uridine, leading to the formation of N6-(dimethylallyl)adenosine (i(6)A).</text>
</comment>
<name>E7RXX7_9BURK</name>
<evidence type="ECO:0000256" key="12">
    <source>
        <dbReference type="RuleBase" id="RU003784"/>
    </source>
</evidence>
<proteinExistence type="inferred from homology"/>
<protein>
    <recommendedName>
        <fullName evidence="10">tRNA dimethylallyltransferase</fullName>
        <ecNumber evidence="10">2.5.1.75</ecNumber>
    </recommendedName>
    <alternativeName>
        <fullName evidence="10">Dimethylallyl diphosphate:tRNA dimethylallyltransferase</fullName>
        <shortName evidence="10">DMAPP:tRNA dimethylallyltransferase</shortName>
        <shortName evidence="10">DMATase</shortName>
    </alternativeName>
    <alternativeName>
        <fullName evidence="10">Isopentenyl-diphosphate:tRNA isopentenyltransferase</fullName>
        <shortName evidence="10">IPP transferase</shortName>
        <shortName evidence="10">IPPT</shortName>
        <shortName evidence="10">IPTase</shortName>
    </alternativeName>
</protein>
<feature type="region of interest" description="Interaction with substrate tRNA" evidence="10">
    <location>
        <begin position="35"/>
        <end position="38"/>
    </location>
</feature>
<feature type="binding site" evidence="10">
    <location>
        <begin position="10"/>
        <end position="17"/>
    </location>
    <ligand>
        <name>ATP</name>
        <dbReference type="ChEBI" id="CHEBI:30616"/>
    </ligand>
</feature>
<keyword evidence="5 10" id="KW-0819">tRNA processing</keyword>
<dbReference type="SUPFAM" id="SSF52540">
    <property type="entry name" value="P-loop containing nucleoside triphosphate hydrolases"/>
    <property type="match status" value="2"/>
</dbReference>
<comment type="caution">
    <text evidence="14">The sequence shown here is derived from an EMBL/GenBank/DDBJ whole genome shotgun (WGS) entry which is preliminary data.</text>
</comment>
<evidence type="ECO:0000256" key="13">
    <source>
        <dbReference type="RuleBase" id="RU003785"/>
    </source>
</evidence>
<dbReference type="EMBL" id="AEQP01000010">
    <property type="protein sequence ID" value="EFV94801.1"/>
    <property type="molecule type" value="Genomic_DNA"/>
</dbReference>
<comment type="cofactor">
    <cofactor evidence="1 10">
        <name>Mg(2+)</name>
        <dbReference type="ChEBI" id="CHEBI:18420"/>
    </cofactor>
</comment>
<evidence type="ECO:0000256" key="10">
    <source>
        <dbReference type="HAMAP-Rule" id="MF_00185"/>
    </source>
</evidence>
<feature type="region of interest" description="Interaction with substrate tRNA" evidence="10">
    <location>
        <begin position="159"/>
        <end position="163"/>
    </location>
</feature>
<evidence type="ECO:0000256" key="1">
    <source>
        <dbReference type="ARBA" id="ARBA00001946"/>
    </source>
</evidence>
<evidence type="ECO:0000256" key="9">
    <source>
        <dbReference type="ARBA" id="ARBA00049563"/>
    </source>
</evidence>
<comment type="similarity">
    <text evidence="3 10 13">Belongs to the IPP transferase family.</text>
</comment>
<evidence type="ECO:0000313" key="14">
    <source>
        <dbReference type="EMBL" id="EFV94801.1"/>
    </source>
</evidence>
<evidence type="ECO:0000313" key="15">
    <source>
        <dbReference type="Proteomes" id="UP000011021"/>
    </source>
</evidence>
<accession>E7RXX7</accession>
<keyword evidence="4 10" id="KW-0808">Transferase</keyword>
<dbReference type="PANTHER" id="PTHR11088">
    <property type="entry name" value="TRNA DIMETHYLALLYLTRANSFERASE"/>
    <property type="match status" value="1"/>
</dbReference>
<dbReference type="GO" id="GO:0005524">
    <property type="term" value="F:ATP binding"/>
    <property type="evidence" value="ECO:0007669"/>
    <property type="project" value="UniProtKB-UniRule"/>
</dbReference>
<dbReference type="InterPro" id="IPR039657">
    <property type="entry name" value="Dimethylallyltransferase"/>
</dbReference>
<dbReference type="AlphaFoldDB" id="E7RXX7"/>
<keyword evidence="7 10" id="KW-0067">ATP-binding</keyword>
<comment type="caution">
    <text evidence="10">Lacks conserved residue(s) required for the propagation of feature annotation.</text>
</comment>
<gene>
    <name evidence="10 14" type="primary">miaA</name>
    <name evidence="14" type="ORF">HMPREF0551_1548</name>
</gene>
<feature type="site" description="Interaction with substrate tRNA" evidence="10">
    <location>
        <position position="101"/>
    </location>
</feature>
<keyword evidence="15" id="KW-1185">Reference proteome</keyword>
<dbReference type="GO" id="GO:0006400">
    <property type="term" value="P:tRNA modification"/>
    <property type="evidence" value="ECO:0007669"/>
    <property type="project" value="TreeGrafter"/>
</dbReference>
<reference evidence="14 15" key="1">
    <citation type="submission" date="2010-12" db="EMBL/GenBank/DDBJ databases">
        <authorList>
            <person name="Muzny D."/>
            <person name="Qin X."/>
            <person name="Deng J."/>
            <person name="Jiang H."/>
            <person name="Liu Y."/>
            <person name="Qu J."/>
            <person name="Song X.-Z."/>
            <person name="Zhang L."/>
            <person name="Thornton R."/>
            <person name="Coyle M."/>
            <person name="Francisco L."/>
            <person name="Jackson L."/>
            <person name="Javaid M."/>
            <person name="Korchina V."/>
            <person name="Kovar C."/>
            <person name="Mata R."/>
            <person name="Mathew T."/>
            <person name="Ngo R."/>
            <person name="Nguyen L."/>
            <person name="Nguyen N."/>
            <person name="Okwuonu G."/>
            <person name="Ongeri F."/>
            <person name="Pham C."/>
            <person name="Simmons D."/>
            <person name="Wilczek-Boney K."/>
            <person name="Hale W."/>
            <person name="Jakkamsetti A."/>
            <person name="Pham P."/>
            <person name="Ruth R."/>
            <person name="San Lucas F."/>
            <person name="Warren J."/>
            <person name="Zhang J."/>
            <person name="Zhao Z."/>
            <person name="Zhou C."/>
            <person name="Zhu D."/>
            <person name="Lee S."/>
            <person name="Bess C."/>
            <person name="Blankenburg K."/>
            <person name="Forbes L."/>
            <person name="Fu Q."/>
            <person name="Gubbala S."/>
            <person name="Hirani K."/>
            <person name="Jayaseelan J.C."/>
            <person name="Lara F."/>
            <person name="Munidasa M."/>
            <person name="Palculict T."/>
            <person name="Patil S."/>
            <person name="Pu L.-L."/>
            <person name="Saada N."/>
            <person name="Tang L."/>
            <person name="Weissenberger G."/>
            <person name="Zhu Y."/>
            <person name="Hemphill L."/>
            <person name="Shang Y."/>
            <person name="Youmans B."/>
            <person name="Ayvaz T."/>
            <person name="Ross M."/>
            <person name="Santibanez J."/>
            <person name="Aqrawi P."/>
            <person name="Gross S."/>
            <person name="Joshi V."/>
            <person name="Fowler G."/>
            <person name="Nazareth L."/>
            <person name="Reid J."/>
            <person name="Worley K."/>
            <person name="Petrosino J."/>
            <person name="Highlander S."/>
            <person name="Gibbs R."/>
        </authorList>
    </citation>
    <scope>NUCLEOTIDE SEQUENCE [LARGE SCALE GENOMIC DNA]</scope>
    <source>
        <strain evidence="14 15">ATCC 51599</strain>
    </source>
</reference>
<dbReference type="RefSeq" id="WP_005673842.1">
    <property type="nucleotide sequence ID" value="NZ_CP146288.1"/>
</dbReference>
<dbReference type="EC" id="2.5.1.75" evidence="10"/>
<dbReference type="PANTHER" id="PTHR11088:SF60">
    <property type="entry name" value="TRNA DIMETHYLALLYLTRANSFERASE"/>
    <property type="match status" value="1"/>
</dbReference>
<dbReference type="InterPro" id="IPR027417">
    <property type="entry name" value="P-loop_NTPase"/>
</dbReference>
<dbReference type="STRING" id="887898.HMPREF0551_1548"/>
<dbReference type="eggNOG" id="COG0324">
    <property type="taxonomic scope" value="Bacteria"/>
</dbReference>
<dbReference type="Proteomes" id="UP000011021">
    <property type="component" value="Unassembled WGS sequence"/>
</dbReference>
<dbReference type="Gene3D" id="1.10.20.140">
    <property type="match status" value="1"/>
</dbReference>
<evidence type="ECO:0000256" key="3">
    <source>
        <dbReference type="ARBA" id="ARBA00005842"/>
    </source>
</evidence>
<evidence type="ECO:0000256" key="2">
    <source>
        <dbReference type="ARBA" id="ARBA00003213"/>
    </source>
</evidence>
<sequence>MSMRALMLLGPTASGKTALALELARHLPVEIISVDSALVYRDMDIGTAKPTAEERSSAPHHLIDIRDPVQSYSAAEFATDAWRLIDEIEARGRLPLLVGGTMLYARTLLHPMDDLPGARPDIRARLDAEAAEHGWPYLHQRLATLDPITAQRLHATDAQRIQRALEIIEITGQPLSTLHAAGQKPKAHPDIRIVSLEPGDRSQLHARIAQRFAQMLEHGFIDEVKHLHARPELHAELPAMRTVGYRQVWQMLDGERTPDTLFEAGVAATRQLAKRQLTWLRSLPVDLRLDCLRVGLGDEVMRFIEASRNVPVSAR</sequence>
<evidence type="ECO:0000256" key="7">
    <source>
        <dbReference type="ARBA" id="ARBA00022840"/>
    </source>
</evidence>
<dbReference type="NCBIfam" id="TIGR00174">
    <property type="entry name" value="miaA"/>
    <property type="match status" value="1"/>
</dbReference>
<feature type="site" description="Interaction with substrate tRNA" evidence="10">
    <location>
        <position position="123"/>
    </location>
</feature>
<comment type="catalytic activity">
    <reaction evidence="9 10 11">
        <text>adenosine(37) in tRNA + dimethylallyl diphosphate = N(6)-dimethylallyladenosine(37) in tRNA + diphosphate</text>
        <dbReference type="Rhea" id="RHEA:26482"/>
        <dbReference type="Rhea" id="RHEA-COMP:10162"/>
        <dbReference type="Rhea" id="RHEA-COMP:10375"/>
        <dbReference type="ChEBI" id="CHEBI:33019"/>
        <dbReference type="ChEBI" id="CHEBI:57623"/>
        <dbReference type="ChEBI" id="CHEBI:74411"/>
        <dbReference type="ChEBI" id="CHEBI:74415"/>
        <dbReference type="EC" id="2.5.1.75"/>
    </reaction>
</comment>
<organism evidence="14 15">
    <name type="scientific">Lautropia mirabilis ATCC 51599</name>
    <dbReference type="NCBI Taxonomy" id="887898"/>
    <lineage>
        <taxon>Bacteria</taxon>
        <taxon>Pseudomonadati</taxon>
        <taxon>Pseudomonadota</taxon>
        <taxon>Betaproteobacteria</taxon>
        <taxon>Burkholderiales</taxon>
        <taxon>Burkholderiaceae</taxon>
        <taxon>Lautropia</taxon>
    </lineage>
</organism>
<comment type="subunit">
    <text evidence="10">Monomer.</text>
</comment>
<dbReference type="HAMAP" id="MF_00185">
    <property type="entry name" value="IPP_trans"/>
    <property type="match status" value="1"/>
</dbReference>
<dbReference type="Gene3D" id="3.40.50.300">
    <property type="entry name" value="P-loop containing nucleotide triphosphate hydrolases"/>
    <property type="match status" value="1"/>
</dbReference>
<evidence type="ECO:0000256" key="5">
    <source>
        <dbReference type="ARBA" id="ARBA00022694"/>
    </source>
</evidence>